<organism evidence="1 2">
    <name type="scientific">Leptotrombidium deliense</name>
    <dbReference type="NCBI Taxonomy" id="299467"/>
    <lineage>
        <taxon>Eukaryota</taxon>
        <taxon>Metazoa</taxon>
        <taxon>Ecdysozoa</taxon>
        <taxon>Arthropoda</taxon>
        <taxon>Chelicerata</taxon>
        <taxon>Arachnida</taxon>
        <taxon>Acari</taxon>
        <taxon>Acariformes</taxon>
        <taxon>Trombidiformes</taxon>
        <taxon>Prostigmata</taxon>
        <taxon>Anystina</taxon>
        <taxon>Parasitengona</taxon>
        <taxon>Trombiculoidea</taxon>
        <taxon>Trombiculidae</taxon>
        <taxon>Leptotrombidium</taxon>
    </lineage>
</organism>
<sequence length="32" mass="3888">MEAKVIKWFLNGKCSKKPIEFMEKNFKSNFTY</sequence>
<comment type="caution">
    <text evidence="1">The sequence shown here is derived from an EMBL/GenBank/DDBJ whole genome shotgun (WGS) entry which is preliminary data.</text>
</comment>
<evidence type="ECO:0000313" key="1">
    <source>
        <dbReference type="EMBL" id="RWS19763.1"/>
    </source>
</evidence>
<evidence type="ECO:0000313" key="2">
    <source>
        <dbReference type="Proteomes" id="UP000288716"/>
    </source>
</evidence>
<gene>
    <name evidence="1" type="ORF">B4U80_03332</name>
</gene>
<dbReference type="VEuPathDB" id="VectorBase:LDEU012277"/>
<keyword evidence="2" id="KW-1185">Reference proteome</keyword>
<protein>
    <submittedName>
        <fullName evidence="1">Uncharacterized protein</fullName>
    </submittedName>
</protein>
<accession>A0A443RWK4</accession>
<dbReference type="EMBL" id="NCKV01022956">
    <property type="protein sequence ID" value="RWS19763.1"/>
    <property type="molecule type" value="Genomic_DNA"/>
</dbReference>
<dbReference type="Proteomes" id="UP000288716">
    <property type="component" value="Unassembled WGS sequence"/>
</dbReference>
<dbReference type="AlphaFoldDB" id="A0A443RWK4"/>
<reference evidence="1 2" key="1">
    <citation type="journal article" date="2018" name="Gigascience">
        <title>Genomes of trombidid mites reveal novel predicted allergens and laterally-transferred genes associated with secondary metabolism.</title>
        <authorList>
            <person name="Dong X."/>
            <person name="Chaisiri K."/>
            <person name="Xia D."/>
            <person name="Armstrong S.D."/>
            <person name="Fang Y."/>
            <person name="Donnelly M.J."/>
            <person name="Kadowaki T."/>
            <person name="McGarry J.W."/>
            <person name="Darby A.C."/>
            <person name="Makepeace B.L."/>
        </authorList>
    </citation>
    <scope>NUCLEOTIDE SEQUENCE [LARGE SCALE GENOMIC DNA]</scope>
    <source>
        <strain evidence="1">UoL-UT</strain>
    </source>
</reference>
<name>A0A443RWK4_9ACAR</name>
<proteinExistence type="predicted"/>